<proteinExistence type="predicted"/>
<dbReference type="EMBL" id="JAEKNS010000142">
    <property type="protein sequence ID" value="MBJ7595951.1"/>
    <property type="molecule type" value="Genomic_DNA"/>
</dbReference>
<dbReference type="InterPro" id="IPR020550">
    <property type="entry name" value="Inositol_monophosphatase_CS"/>
</dbReference>
<evidence type="ECO:0000256" key="1">
    <source>
        <dbReference type="ARBA" id="ARBA00001033"/>
    </source>
</evidence>
<evidence type="ECO:0000256" key="6">
    <source>
        <dbReference type="PIRSR" id="PIRSR600760-2"/>
    </source>
</evidence>
<dbReference type="SUPFAM" id="SSF56655">
    <property type="entry name" value="Carbohydrate phosphatase"/>
    <property type="match status" value="1"/>
</dbReference>
<reference evidence="8 9" key="1">
    <citation type="journal article" date="2017" name="Nature">
        <title>Atmospheric trace gases support primary production in Antarctic desert surface soil.</title>
        <authorList>
            <person name="Ji M."/>
            <person name="Greening C."/>
            <person name="Vanwonterghem I."/>
            <person name="Carere C.R."/>
            <person name="Bay S.K."/>
            <person name="Steen J.A."/>
            <person name="Montgomery K."/>
            <person name="Lines T."/>
            <person name="Beardall J."/>
            <person name="van Dorst J."/>
            <person name="Snape I."/>
            <person name="Stott M.B."/>
            <person name="Hugenholtz P."/>
            <person name="Ferrari B.C."/>
        </authorList>
    </citation>
    <scope>NUCLEOTIDE SEQUENCE [LARGE SCALE GENOMIC DNA]</scope>
    <source>
        <strain evidence="8">RRmetagenome_bin12</strain>
    </source>
</reference>
<feature type="binding site" evidence="6">
    <location>
        <position position="70"/>
    </location>
    <ligand>
        <name>Mg(2+)</name>
        <dbReference type="ChEBI" id="CHEBI:18420"/>
        <label>1</label>
        <note>catalytic</note>
    </ligand>
</feature>
<dbReference type="GO" id="GO:0008934">
    <property type="term" value="F:inositol monophosphate 1-phosphatase activity"/>
    <property type="evidence" value="ECO:0007669"/>
    <property type="project" value="InterPro"/>
</dbReference>
<name>A0A2W6AVF8_9BACT</name>
<dbReference type="PANTHER" id="PTHR20854">
    <property type="entry name" value="INOSITOL MONOPHOSPHATASE"/>
    <property type="match status" value="1"/>
</dbReference>
<dbReference type="InterPro" id="IPR000760">
    <property type="entry name" value="Inositol_monophosphatase-like"/>
</dbReference>
<dbReference type="PRINTS" id="PR00377">
    <property type="entry name" value="IMPHPHTASES"/>
</dbReference>
<keyword evidence="4" id="KW-0378">Hydrolase</keyword>
<evidence type="ECO:0000313" key="10">
    <source>
        <dbReference type="Proteomes" id="UP000606991"/>
    </source>
</evidence>
<dbReference type="RefSeq" id="WP_337313530.1">
    <property type="nucleotide sequence ID" value="NZ_JAEKNS010000142.1"/>
</dbReference>
<comment type="cofactor">
    <cofactor evidence="6">
        <name>Mg(2+)</name>
        <dbReference type="ChEBI" id="CHEBI:18420"/>
    </cofactor>
</comment>
<feature type="binding site" evidence="6">
    <location>
        <position position="211"/>
    </location>
    <ligand>
        <name>Mg(2+)</name>
        <dbReference type="ChEBI" id="CHEBI:18420"/>
        <label>1</label>
        <note>catalytic</note>
    </ligand>
</feature>
<dbReference type="InterPro" id="IPR022337">
    <property type="entry name" value="Inositol_monophosphatase_SuhB"/>
</dbReference>
<evidence type="ECO:0000256" key="3">
    <source>
        <dbReference type="ARBA" id="ARBA00022723"/>
    </source>
</evidence>
<dbReference type="GO" id="GO:0007165">
    <property type="term" value="P:signal transduction"/>
    <property type="evidence" value="ECO:0007669"/>
    <property type="project" value="TreeGrafter"/>
</dbReference>
<accession>A0A934K457</accession>
<keyword evidence="5 6" id="KW-0460">Magnesium</keyword>
<dbReference type="PANTHER" id="PTHR20854:SF4">
    <property type="entry name" value="INOSITOL-1-MONOPHOSPHATASE-RELATED"/>
    <property type="match status" value="1"/>
</dbReference>
<dbReference type="Gene3D" id="3.40.190.80">
    <property type="match status" value="1"/>
</dbReference>
<dbReference type="EC" id="3.1.3.25" evidence="2"/>
<accession>A0A2W6AVF8</accession>
<dbReference type="PROSITE" id="PS00629">
    <property type="entry name" value="IMP_1"/>
    <property type="match status" value="1"/>
</dbReference>
<dbReference type="GO" id="GO:0046854">
    <property type="term" value="P:phosphatidylinositol phosphate biosynthetic process"/>
    <property type="evidence" value="ECO:0007669"/>
    <property type="project" value="InterPro"/>
</dbReference>
<feature type="binding site" evidence="6">
    <location>
        <position position="86"/>
    </location>
    <ligand>
        <name>Mg(2+)</name>
        <dbReference type="ChEBI" id="CHEBI:18420"/>
        <label>1</label>
        <note>catalytic</note>
    </ligand>
</feature>
<keyword evidence="3 6" id="KW-0479">Metal-binding</keyword>
<dbReference type="GO" id="GO:0046872">
    <property type="term" value="F:metal ion binding"/>
    <property type="evidence" value="ECO:0007669"/>
    <property type="project" value="UniProtKB-KW"/>
</dbReference>
<dbReference type="EMBL" id="QHBU01000093">
    <property type="protein sequence ID" value="PZR81831.1"/>
    <property type="molecule type" value="Genomic_DNA"/>
</dbReference>
<reference evidence="7 10" key="3">
    <citation type="submission" date="2020-10" db="EMBL/GenBank/DDBJ databases">
        <title>Ca. Dormibacterota MAGs.</title>
        <authorList>
            <person name="Montgomery K."/>
        </authorList>
    </citation>
    <scope>NUCLEOTIDE SEQUENCE [LARGE SCALE GENOMIC DNA]</scope>
    <source>
        <strain evidence="7">SC8812_S17_18</strain>
    </source>
</reference>
<reference evidence="8" key="2">
    <citation type="submission" date="2018-05" db="EMBL/GenBank/DDBJ databases">
        <authorList>
            <person name="Ferrari B."/>
        </authorList>
    </citation>
    <scope>NUCLEOTIDE SEQUENCE</scope>
    <source>
        <strain evidence="8">RRmetagenome_bin12</strain>
    </source>
</reference>
<dbReference type="GO" id="GO:0006020">
    <property type="term" value="P:inositol metabolic process"/>
    <property type="evidence" value="ECO:0007669"/>
    <property type="project" value="TreeGrafter"/>
</dbReference>
<dbReference type="Gene3D" id="3.30.540.10">
    <property type="entry name" value="Fructose-1,6-Bisphosphatase, subunit A, domain 1"/>
    <property type="match status" value="1"/>
</dbReference>
<comment type="caution">
    <text evidence="8">The sequence shown here is derived from an EMBL/GenBank/DDBJ whole genome shotgun (WGS) entry which is preliminary data.</text>
</comment>
<dbReference type="InterPro" id="IPR020583">
    <property type="entry name" value="Inositol_monoP_metal-BS"/>
</dbReference>
<protein>
    <recommendedName>
        <fullName evidence="2">inositol-phosphate phosphatase</fullName>
        <ecNumber evidence="2">3.1.3.25</ecNumber>
    </recommendedName>
</protein>
<organism evidence="8 9">
    <name type="scientific">Candidatus Aeolococcus gillhamiae</name>
    <dbReference type="NCBI Taxonomy" id="3127015"/>
    <lineage>
        <taxon>Bacteria</taxon>
        <taxon>Bacillati</taxon>
        <taxon>Candidatus Dormiibacterota</taxon>
        <taxon>Candidatus Dormibacteria</taxon>
        <taxon>Candidatus Aeolococcales</taxon>
        <taxon>Candidatus Aeolococcaceae</taxon>
        <taxon>Candidatus Aeolococcus</taxon>
    </lineage>
</organism>
<dbReference type="Proteomes" id="UP000248724">
    <property type="component" value="Unassembled WGS sequence"/>
</dbReference>
<dbReference type="AlphaFoldDB" id="A0A2W6AVF8"/>
<evidence type="ECO:0000313" key="7">
    <source>
        <dbReference type="EMBL" id="MBJ7595951.1"/>
    </source>
</evidence>
<evidence type="ECO:0000313" key="9">
    <source>
        <dbReference type="Proteomes" id="UP000248724"/>
    </source>
</evidence>
<feature type="binding site" evidence="6">
    <location>
        <position position="84"/>
    </location>
    <ligand>
        <name>Mg(2+)</name>
        <dbReference type="ChEBI" id="CHEBI:18420"/>
        <label>1</label>
        <note>catalytic</note>
    </ligand>
</feature>
<dbReference type="PROSITE" id="PS00630">
    <property type="entry name" value="IMP_2"/>
    <property type="match status" value="1"/>
</dbReference>
<gene>
    <name evidence="8" type="ORF">DLM65_05205</name>
    <name evidence="7" type="ORF">JF886_14055</name>
</gene>
<evidence type="ECO:0000256" key="2">
    <source>
        <dbReference type="ARBA" id="ARBA00013106"/>
    </source>
</evidence>
<evidence type="ECO:0000313" key="8">
    <source>
        <dbReference type="EMBL" id="PZR81831.1"/>
    </source>
</evidence>
<sequence>MRSQRELGTLALAAAQAAGDVIRASRRDAAPLQAQLKGAGDYVTVVDRAAEAAAIAVLHEAEPSIDVLAEERGGEVTERMWVIDPLDGTTNFLRGYPEVGVSIALVEGGVPRVGVVTAPLTGGHWSALAGEGAYDAAGRRLDIRRSTGTGVVATGFPFRRPDNRPRYLPVLTAAMERFEDLRRAGAASLDLAYTASGVWCGFFELNLALWDIAAGSLLVREAGGVVSDWGGDEAAVFRTGDILAGAPAWHERMLSITRAA</sequence>
<dbReference type="Pfam" id="PF00459">
    <property type="entry name" value="Inositol_P"/>
    <property type="match status" value="1"/>
</dbReference>
<comment type="catalytic activity">
    <reaction evidence="1">
        <text>a myo-inositol phosphate + H2O = myo-inositol + phosphate</text>
        <dbReference type="Rhea" id="RHEA:24056"/>
        <dbReference type="ChEBI" id="CHEBI:15377"/>
        <dbReference type="ChEBI" id="CHEBI:17268"/>
        <dbReference type="ChEBI" id="CHEBI:43474"/>
        <dbReference type="ChEBI" id="CHEBI:84139"/>
        <dbReference type="EC" id="3.1.3.25"/>
    </reaction>
</comment>
<dbReference type="Proteomes" id="UP000606991">
    <property type="component" value="Unassembled WGS sequence"/>
</dbReference>
<evidence type="ECO:0000256" key="5">
    <source>
        <dbReference type="ARBA" id="ARBA00022842"/>
    </source>
</evidence>
<feature type="binding site" evidence="6">
    <location>
        <position position="87"/>
    </location>
    <ligand>
        <name>Mg(2+)</name>
        <dbReference type="ChEBI" id="CHEBI:18420"/>
        <label>1</label>
        <note>catalytic</note>
    </ligand>
</feature>
<dbReference type="PRINTS" id="PR01959">
    <property type="entry name" value="SBIMPHPHTASE"/>
</dbReference>
<evidence type="ECO:0000256" key="4">
    <source>
        <dbReference type="ARBA" id="ARBA00022801"/>
    </source>
</evidence>